<name>A0A162LVW7_METRR</name>
<keyword evidence="3" id="KW-0964">Secreted</keyword>
<evidence type="ECO:0000256" key="9">
    <source>
        <dbReference type="ARBA" id="ARBA00023180"/>
    </source>
</evidence>
<dbReference type="STRING" id="1081105.A0A162LVW7"/>
<keyword evidence="7 11" id="KW-0378">Hydrolase</keyword>
<feature type="region of interest" description="Disordered" evidence="12">
    <location>
        <begin position="69"/>
        <end position="92"/>
    </location>
</feature>
<dbReference type="Proteomes" id="UP000243498">
    <property type="component" value="Unassembled WGS sequence"/>
</dbReference>
<feature type="region of interest" description="Disordered" evidence="12">
    <location>
        <begin position="109"/>
        <end position="178"/>
    </location>
</feature>
<keyword evidence="9" id="KW-0325">Glycoprotein</keyword>
<dbReference type="GO" id="GO:0004190">
    <property type="term" value="F:aspartic-type endopeptidase activity"/>
    <property type="evidence" value="ECO:0007669"/>
    <property type="project" value="UniProtKB-KW"/>
</dbReference>
<dbReference type="AlphaFoldDB" id="A0A162LVW7"/>
<comment type="similarity">
    <text evidence="2 11">Belongs to the peptidase A1 family.</text>
</comment>
<reference evidence="15 16" key="1">
    <citation type="journal article" date="2016" name="Genome Biol. Evol.">
        <title>Divergent and convergent evolution of fungal pathogenicity.</title>
        <authorList>
            <person name="Shang Y."/>
            <person name="Xiao G."/>
            <person name="Zheng P."/>
            <person name="Cen K."/>
            <person name="Zhan S."/>
            <person name="Wang C."/>
        </authorList>
    </citation>
    <scope>NUCLEOTIDE SEQUENCE [LARGE SCALE GENOMIC DNA]</scope>
    <source>
        <strain evidence="15 16">RCEF 4871</strain>
    </source>
</reference>
<dbReference type="InterPro" id="IPR034163">
    <property type="entry name" value="Aspergillopepsin-like_cat_dom"/>
</dbReference>
<evidence type="ECO:0000256" key="13">
    <source>
        <dbReference type="SAM" id="SignalP"/>
    </source>
</evidence>
<dbReference type="PROSITE" id="PS51767">
    <property type="entry name" value="PEPTIDASE_A1"/>
    <property type="match status" value="1"/>
</dbReference>
<comment type="subcellular location">
    <subcellularLocation>
        <location evidence="1">Secreted</location>
    </subcellularLocation>
</comment>
<feature type="compositionally biased region" description="Basic residues" evidence="12">
    <location>
        <begin position="82"/>
        <end position="92"/>
    </location>
</feature>
<evidence type="ECO:0000256" key="6">
    <source>
        <dbReference type="ARBA" id="ARBA00022750"/>
    </source>
</evidence>
<gene>
    <name evidence="15" type="ORF">NOR_03429</name>
</gene>
<feature type="chain" id="PRO_5007837379" evidence="13">
    <location>
        <begin position="23"/>
        <end position="511"/>
    </location>
</feature>
<dbReference type="Pfam" id="PF00026">
    <property type="entry name" value="Asp"/>
    <property type="match status" value="1"/>
</dbReference>
<sequence length="511" mass="54053">MHTRSLFVYLCTLFAFVSLSTADIQKRSFSVSRVPNPNFTGRNGPRALVKAYRKFLMPLPDGLVAAMEAQDKKKGAQQAKRSPLKLREPKRRGLLSDLLSDLGLGGNTAGNAAGNQGGNRNNGNQGGNQVGNQGGNQAGNQGGNQVGNQGGNQIGNQNGGQGGNRNNGNGGQISTNTTSLATNQTGAVEAKPEKNEAEFISPVKIGGQMVNLDFDTGSSDLWVFSTQLNPALTNGHRVYDPSQSRTFRPMQGAQFRIKYGDGSQAVGNVGLDVVDVGGASFPQQAVQMATAVSDQFARDQNNDGLMGLAFSSINTVKPQQQRTFFDNVKGSLAEPVFTADLRKGSSGTYTFGSIDKSRFQGPLTWIPVNNTKGFWQFTSESFAVNGGQPQPASSGGQAIADTGTSLMLADPKMVMAYYAQVQGARNNAQMGGFTFPCNAQLPDLDVDVGGVYMAKVFGKDVNFAEVGNGECFGGVQVSPSPKFAIYGDIFFKSQFVVFNAGNNSLGMAPHA</sequence>
<organism evidence="15 16">
    <name type="scientific">Metarhizium rileyi (strain RCEF 4871)</name>
    <name type="common">Nomuraea rileyi</name>
    <dbReference type="NCBI Taxonomy" id="1649241"/>
    <lineage>
        <taxon>Eukaryota</taxon>
        <taxon>Fungi</taxon>
        <taxon>Dikarya</taxon>
        <taxon>Ascomycota</taxon>
        <taxon>Pezizomycotina</taxon>
        <taxon>Sordariomycetes</taxon>
        <taxon>Hypocreomycetidae</taxon>
        <taxon>Hypocreales</taxon>
        <taxon>Clavicipitaceae</taxon>
        <taxon>Metarhizium</taxon>
    </lineage>
</organism>
<dbReference type="PROSITE" id="PS00141">
    <property type="entry name" value="ASP_PROTEASE"/>
    <property type="match status" value="2"/>
</dbReference>
<evidence type="ECO:0000256" key="2">
    <source>
        <dbReference type="ARBA" id="ARBA00007447"/>
    </source>
</evidence>
<evidence type="ECO:0000256" key="5">
    <source>
        <dbReference type="ARBA" id="ARBA00022729"/>
    </source>
</evidence>
<feature type="active site" evidence="10">
    <location>
        <position position="215"/>
    </location>
</feature>
<evidence type="ECO:0000256" key="3">
    <source>
        <dbReference type="ARBA" id="ARBA00022525"/>
    </source>
</evidence>
<dbReference type="GO" id="GO:0005576">
    <property type="term" value="C:extracellular region"/>
    <property type="evidence" value="ECO:0007669"/>
    <property type="project" value="UniProtKB-SubCell"/>
</dbReference>
<evidence type="ECO:0000259" key="14">
    <source>
        <dbReference type="PROSITE" id="PS51767"/>
    </source>
</evidence>
<keyword evidence="4 11" id="KW-0645">Protease</keyword>
<evidence type="ECO:0000313" key="16">
    <source>
        <dbReference type="Proteomes" id="UP000243498"/>
    </source>
</evidence>
<dbReference type="InterPro" id="IPR001461">
    <property type="entry name" value="Aspartic_peptidase_A1"/>
</dbReference>
<dbReference type="EMBL" id="AZHC01000008">
    <property type="protein sequence ID" value="OAA45640.1"/>
    <property type="molecule type" value="Genomic_DNA"/>
</dbReference>
<feature type="domain" description="Peptidase A1" evidence="14">
    <location>
        <begin position="199"/>
        <end position="508"/>
    </location>
</feature>
<comment type="caution">
    <text evidence="15">The sequence shown here is derived from an EMBL/GenBank/DDBJ whole genome shotgun (WGS) entry which is preliminary data.</text>
</comment>
<keyword evidence="6 11" id="KW-0064">Aspartyl protease</keyword>
<dbReference type="CDD" id="cd06097">
    <property type="entry name" value="Aspergillopepsin_like"/>
    <property type="match status" value="1"/>
</dbReference>
<feature type="active site" evidence="10">
    <location>
        <position position="401"/>
    </location>
</feature>
<evidence type="ECO:0000256" key="4">
    <source>
        <dbReference type="ARBA" id="ARBA00022670"/>
    </source>
</evidence>
<dbReference type="GO" id="GO:0006508">
    <property type="term" value="P:proteolysis"/>
    <property type="evidence" value="ECO:0007669"/>
    <property type="project" value="UniProtKB-KW"/>
</dbReference>
<dbReference type="InterPro" id="IPR021109">
    <property type="entry name" value="Peptidase_aspartic_dom_sf"/>
</dbReference>
<keyword evidence="16" id="KW-1185">Reference proteome</keyword>
<feature type="signal peptide" evidence="13">
    <location>
        <begin position="1"/>
        <end position="22"/>
    </location>
</feature>
<accession>A0A162LVW7</accession>
<dbReference type="InterPro" id="IPR001969">
    <property type="entry name" value="Aspartic_peptidase_AS"/>
</dbReference>
<dbReference type="FunFam" id="2.40.70.10:FF:000026">
    <property type="entry name" value="Endothiapepsin"/>
    <property type="match status" value="1"/>
</dbReference>
<dbReference type="PANTHER" id="PTHR47966:SF23">
    <property type="entry name" value="ASPARTIC ENDOPEPTIDASE, PUTATIVE (AFU_ORTHOLOGUE AFUA_2G15950)-RELATED"/>
    <property type="match status" value="1"/>
</dbReference>
<dbReference type="OrthoDB" id="2747330at2759"/>
<keyword evidence="8" id="KW-0865">Zymogen</keyword>
<evidence type="ECO:0000256" key="12">
    <source>
        <dbReference type="SAM" id="MobiDB-lite"/>
    </source>
</evidence>
<evidence type="ECO:0000256" key="11">
    <source>
        <dbReference type="RuleBase" id="RU000454"/>
    </source>
</evidence>
<evidence type="ECO:0000256" key="8">
    <source>
        <dbReference type="ARBA" id="ARBA00023145"/>
    </source>
</evidence>
<dbReference type="InterPro" id="IPR033121">
    <property type="entry name" value="PEPTIDASE_A1"/>
</dbReference>
<feature type="compositionally biased region" description="Gly residues" evidence="12">
    <location>
        <begin position="124"/>
        <end position="171"/>
    </location>
</feature>
<dbReference type="OMA" id="NGVGEYE"/>
<proteinExistence type="inferred from homology"/>
<evidence type="ECO:0000313" key="15">
    <source>
        <dbReference type="EMBL" id="OAA45640.1"/>
    </source>
</evidence>
<feature type="compositionally biased region" description="Low complexity" evidence="12">
    <location>
        <begin position="109"/>
        <end position="123"/>
    </location>
</feature>
<evidence type="ECO:0000256" key="10">
    <source>
        <dbReference type="PIRSR" id="PIRSR601461-1"/>
    </source>
</evidence>
<dbReference type="PRINTS" id="PR00792">
    <property type="entry name" value="PEPSIN"/>
</dbReference>
<keyword evidence="5 13" id="KW-0732">Signal</keyword>
<dbReference type="PANTHER" id="PTHR47966">
    <property type="entry name" value="BETA-SITE APP-CLEAVING ENZYME, ISOFORM A-RELATED"/>
    <property type="match status" value="1"/>
</dbReference>
<evidence type="ECO:0000256" key="7">
    <source>
        <dbReference type="ARBA" id="ARBA00022801"/>
    </source>
</evidence>
<dbReference type="SUPFAM" id="SSF50630">
    <property type="entry name" value="Acid proteases"/>
    <property type="match status" value="1"/>
</dbReference>
<evidence type="ECO:0000256" key="1">
    <source>
        <dbReference type="ARBA" id="ARBA00004613"/>
    </source>
</evidence>
<dbReference type="Gene3D" id="2.40.70.10">
    <property type="entry name" value="Acid Proteases"/>
    <property type="match status" value="2"/>
</dbReference>
<protein>
    <submittedName>
        <fullName evidence="15">Penicillopepsin</fullName>
    </submittedName>
</protein>